<accession>E2A139</accession>
<gene>
    <name evidence="2" type="ORF">EAG_08204</name>
</gene>
<dbReference type="EMBL" id="GL435663">
    <property type="protein sequence ID" value="EFN72850.1"/>
    <property type="molecule type" value="Genomic_DNA"/>
</dbReference>
<dbReference type="InParanoid" id="E2A139"/>
<protein>
    <submittedName>
        <fullName evidence="2">Uncharacterized protein</fullName>
    </submittedName>
</protein>
<keyword evidence="3" id="KW-1185">Reference proteome</keyword>
<evidence type="ECO:0000256" key="1">
    <source>
        <dbReference type="SAM" id="MobiDB-lite"/>
    </source>
</evidence>
<name>E2A139_CAMFO</name>
<proteinExistence type="predicted"/>
<sequence length="105" mass="11833">MGSCGTTGGFAKKATRLSTPQIQALNQTEKEAYLNAILGDDDDESDEVSDSDDDWLPNEILPKREALDSDESGPRKYKKFNPRVSMGRLRDFELRVLVIEKLTKR</sequence>
<feature type="compositionally biased region" description="Acidic residues" evidence="1">
    <location>
        <begin position="39"/>
        <end position="56"/>
    </location>
</feature>
<feature type="region of interest" description="Disordered" evidence="1">
    <location>
        <begin position="39"/>
        <end position="80"/>
    </location>
</feature>
<organism evidence="3">
    <name type="scientific">Camponotus floridanus</name>
    <name type="common">Florida carpenter ant</name>
    <dbReference type="NCBI Taxonomy" id="104421"/>
    <lineage>
        <taxon>Eukaryota</taxon>
        <taxon>Metazoa</taxon>
        <taxon>Ecdysozoa</taxon>
        <taxon>Arthropoda</taxon>
        <taxon>Hexapoda</taxon>
        <taxon>Insecta</taxon>
        <taxon>Pterygota</taxon>
        <taxon>Neoptera</taxon>
        <taxon>Endopterygota</taxon>
        <taxon>Hymenoptera</taxon>
        <taxon>Apocrita</taxon>
        <taxon>Aculeata</taxon>
        <taxon>Formicoidea</taxon>
        <taxon>Formicidae</taxon>
        <taxon>Formicinae</taxon>
        <taxon>Camponotus</taxon>
    </lineage>
</organism>
<reference evidence="2 3" key="1">
    <citation type="journal article" date="2010" name="Science">
        <title>Genomic comparison of the ants Camponotus floridanus and Harpegnathos saltator.</title>
        <authorList>
            <person name="Bonasio R."/>
            <person name="Zhang G."/>
            <person name="Ye C."/>
            <person name="Mutti N.S."/>
            <person name="Fang X."/>
            <person name="Qin N."/>
            <person name="Donahue G."/>
            <person name="Yang P."/>
            <person name="Li Q."/>
            <person name="Li C."/>
            <person name="Zhang P."/>
            <person name="Huang Z."/>
            <person name="Berger S.L."/>
            <person name="Reinberg D."/>
            <person name="Wang J."/>
            <person name="Liebig J."/>
        </authorList>
    </citation>
    <scope>NUCLEOTIDE SEQUENCE [LARGE SCALE GENOMIC DNA]</scope>
    <source>
        <strain evidence="3">C129</strain>
    </source>
</reference>
<dbReference type="AlphaFoldDB" id="E2A139"/>
<dbReference type="Proteomes" id="UP000000311">
    <property type="component" value="Unassembled WGS sequence"/>
</dbReference>
<evidence type="ECO:0000313" key="3">
    <source>
        <dbReference type="Proteomes" id="UP000000311"/>
    </source>
</evidence>
<evidence type="ECO:0000313" key="2">
    <source>
        <dbReference type="EMBL" id="EFN72850.1"/>
    </source>
</evidence>